<accession>A0ACB8CM18</accession>
<protein>
    <submittedName>
        <fullName evidence="1">Uncharacterized protein</fullName>
    </submittedName>
</protein>
<dbReference type="Proteomes" id="UP000821865">
    <property type="component" value="Chromosome 6"/>
</dbReference>
<reference evidence="1" key="1">
    <citation type="submission" date="2020-05" db="EMBL/GenBank/DDBJ databases">
        <title>Large-scale comparative analyses of tick genomes elucidate their genetic diversity and vector capacities.</title>
        <authorList>
            <person name="Jia N."/>
            <person name="Wang J."/>
            <person name="Shi W."/>
            <person name="Du L."/>
            <person name="Sun Y."/>
            <person name="Zhan W."/>
            <person name="Jiang J."/>
            <person name="Wang Q."/>
            <person name="Zhang B."/>
            <person name="Ji P."/>
            <person name="Sakyi L.B."/>
            <person name="Cui X."/>
            <person name="Yuan T."/>
            <person name="Jiang B."/>
            <person name="Yang W."/>
            <person name="Lam T.T.-Y."/>
            <person name="Chang Q."/>
            <person name="Ding S."/>
            <person name="Wang X."/>
            <person name="Zhu J."/>
            <person name="Ruan X."/>
            <person name="Zhao L."/>
            <person name="Wei J."/>
            <person name="Que T."/>
            <person name="Du C."/>
            <person name="Cheng J."/>
            <person name="Dai P."/>
            <person name="Han X."/>
            <person name="Huang E."/>
            <person name="Gao Y."/>
            <person name="Liu J."/>
            <person name="Shao H."/>
            <person name="Ye R."/>
            <person name="Li L."/>
            <person name="Wei W."/>
            <person name="Wang X."/>
            <person name="Wang C."/>
            <person name="Yang T."/>
            <person name="Huo Q."/>
            <person name="Li W."/>
            <person name="Guo W."/>
            <person name="Chen H."/>
            <person name="Zhou L."/>
            <person name="Ni X."/>
            <person name="Tian J."/>
            <person name="Zhou Y."/>
            <person name="Sheng Y."/>
            <person name="Liu T."/>
            <person name="Pan Y."/>
            <person name="Xia L."/>
            <person name="Li J."/>
            <person name="Zhao F."/>
            <person name="Cao W."/>
        </authorList>
    </citation>
    <scope>NUCLEOTIDE SEQUENCE</scope>
    <source>
        <strain evidence="1">Dsil-2018</strain>
    </source>
</reference>
<dbReference type="EMBL" id="CM023475">
    <property type="protein sequence ID" value="KAH7945952.1"/>
    <property type="molecule type" value="Genomic_DNA"/>
</dbReference>
<sequence>MADETPTLDPTSTPTPIELDEPEGEWTTPGNVRKPRLAARPSFDLHAVCVHLPALPSATSAKLLDILPAFIRAAKLPAHTCADVSVHLRNRNPLAILKTHHIELASRLLSVDSIMLAGRIHAVAPYLAAPTNSCRGVIHRIAPDATQEELLRDLDSYQADMLLACRMGNTNSTLITFAGMHVPFSVYYQRLEFRCRPHKPRAHHCTSCLQYEHRTFACPGNQRLCPICSTPISQPDESHSCSPWCLHCQGHHTPFAEICPVLMQRDEACANAAKKQRLLHRQQWKSLNTSQPPENTSSPSSISKTNWDLFRRLRVQESTPNYDVWVDSLRRTRSQDTTTTEANPPSDHADPHLIRLWRRRKRLLSCIPAPEKSELLLLSATKYQRSVNPLPNLTLADTPIPRTSSCRVLGFPLQDHSFTRAIQSTITTCHQVTHLVRRVVKRRGGHDECRANQLSSCASIGIDNLAAYPALRRVIGCCSGLASGPLTFLCTPLNDLFPAIAAVPLFPLI</sequence>
<name>A0ACB8CM18_DERSI</name>
<comment type="caution">
    <text evidence="1">The sequence shown here is derived from an EMBL/GenBank/DDBJ whole genome shotgun (WGS) entry which is preliminary data.</text>
</comment>
<evidence type="ECO:0000313" key="2">
    <source>
        <dbReference type="Proteomes" id="UP000821865"/>
    </source>
</evidence>
<evidence type="ECO:0000313" key="1">
    <source>
        <dbReference type="EMBL" id="KAH7945952.1"/>
    </source>
</evidence>
<keyword evidence="2" id="KW-1185">Reference proteome</keyword>
<organism evidence="1 2">
    <name type="scientific">Dermacentor silvarum</name>
    <name type="common">Tick</name>
    <dbReference type="NCBI Taxonomy" id="543639"/>
    <lineage>
        <taxon>Eukaryota</taxon>
        <taxon>Metazoa</taxon>
        <taxon>Ecdysozoa</taxon>
        <taxon>Arthropoda</taxon>
        <taxon>Chelicerata</taxon>
        <taxon>Arachnida</taxon>
        <taxon>Acari</taxon>
        <taxon>Parasitiformes</taxon>
        <taxon>Ixodida</taxon>
        <taxon>Ixodoidea</taxon>
        <taxon>Ixodidae</taxon>
        <taxon>Rhipicephalinae</taxon>
        <taxon>Dermacentor</taxon>
    </lineage>
</organism>
<proteinExistence type="predicted"/>
<gene>
    <name evidence="1" type="ORF">HPB49_017815</name>
</gene>